<evidence type="ECO:0000313" key="2">
    <source>
        <dbReference type="Proteomes" id="UP001346869"/>
    </source>
</evidence>
<dbReference type="Proteomes" id="UP001346869">
    <property type="component" value="Unassembled WGS sequence"/>
</dbReference>
<keyword evidence="2" id="KW-1185">Reference proteome</keyword>
<dbReference type="EMBL" id="JAUZQC010000008">
    <property type="protein sequence ID" value="KAK5867114.1"/>
    <property type="molecule type" value="Genomic_DNA"/>
</dbReference>
<reference evidence="1 2" key="2">
    <citation type="journal article" date="2023" name="Mol. Biol. Evol.">
        <title>Genomics of Secondarily Temperate Adaptation in the Only Non-Antarctic Icefish.</title>
        <authorList>
            <person name="Rivera-Colon A.G."/>
            <person name="Rayamajhi N."/>
            <person name="Minhas B.F."/>
            <person name="Madrigal G."/>
            <person name="Bilyk K.T."/>
            <person name="Yoon V."/>
            <person name="Hune M."/>
            <person name="Gregory S."/>
            <person name="Cheng C.H.C."/>
            <person name="Catchen J.M."/>
        </authorList>
    </citation>
    <scope>NUCLEOTIDE SEQUENCE [LARGE SCALE GENOMIC DNA]</scope>
    <source>
        <strain evidence="1">JMC-PN-2008</strain>
    </source>
</reference>
<accession>A0AAN7XUC0</accession>
<gene>
    <name evidence="1" type="ORF">PBY51_011633</name>
</gene>
<organism evidence="1 2">
    <name type="scientific">Eleginops maclovinus</name>
    <name type="common">Patagonian blennie</name>
    <name type="synonym">Eleginus maclovinus</name>
    <dbReference type="NCBI Taxonomy" id="56733"/>
    <lineage>
        <taxon>Eukaryota</taxon>
        <taxon>Metazoa</taxon>
        <taxon>Chordata</taxon>
        <taxon>Craniata</taxon>
        <taxon>Vertebrata</taxon>
        <taxon>Euteleostomi</taxon>
        <taxon>Actinopterygii</taxon>
        <taxon>Neopterygii</taxon>
        <taxon>Teleostei</taxon>
        <taxon>Neoteleostei</taxon>
        <taxon>Acanthomorphata</taxon>
        <taxon>Eupercaria</taxon>
        <taxon>Perciformes</taxon>
        <taxon>Notothenioidei</taxon>
        <taxon>Eleginopidae</taxon>
        <taxon>Eleginops</taxon>
    </lineage>
</organism>
<comment type="caution">
    <text evidence="1">The sequence shown here is derived from an EMBL/GenBank/DDBJ whole genome shotgun (WGS) entry which is preliminary data.</text>
</comment>
<reference evidence="1 2" key="1">
    <citation type="journal article" date="2023" name="Genes (Basel)">
        <title>Chromosome-Level Genome Assembly and Circadian Gene Repertoire of the Patagonia Blennie Eleginops maclovinus-The Closest Ancestral Proxy of Antarctic Cryonotothenioids.</title>
        <authorList>
            <person name="Cheng C.C."/>
            <person name="Rivera-Colon A.G."/>
            <person name="Minhas B.F."/>
            <person name="Wilson L."/>
            <person name="Rayamajhi N."/>
            <person name="Vargas-Chacoff L."/>
            <person name="Catchen J.M."/>
        </authorList>
    </citation>
    <scope>NUCLEOTIDE SEQUENCE [LARGE SCALE GENOMIC DNA]</scope>
    <source>
        <strain evidence="1">JMC-PN-2008</strain>
    </source>
</reference>
<dbReference type="AlphaFoldDB" id="A0AAN7XUC0"/>
<sequence length="89" mass="9894">MEQTRKKLWQLHAPAEQEGLAPPQLTAITLHPIRGDRTAAPSVSSPLLSARRCGAEQVCEHREGHTDGRICPLQKENQAVLLMFPQLSF</sequence>
<protein>
    <submittedName>
        <fullName evidence="1">Uncharacterized protein</fullName>
    </submittedName>
</protein>
<proteinExistence type="predicted"/>
<evidence type="ECO:0000313" key="1">
    <source>
        <dbReference type="EMBL" id="KAK5867114.1"/>
    </source>
</evidence>
<name>A0AAN7XUC0_ELEMC</name>